<feature type="compositionally biased region" description="Basic and acidic residues" evidence="1">
    <location>
        <begin position="1"/>
        <end position="21"/>
    </location>
</feature>
<dbReference type="STRING" id="39966.A0A369J5M9"/>
<dbReference type="InterPro" id="IPR039931">
    <property type="entry name" value="EEIG1/2-like"/>
</dbReference>
<protein>
    <recommendedName>
        <fullName evidence="2">C2 NT-type domain-containing protein</fullName>
    </recommendedName>
</protein>
<feature type="compositionally biased region" description="Basic residues" evidence="1">
    <location>
        <begin position="155"/>
        <end position="165"/>
    </location>
</feature>
<feature type="compositionally biased region" description="Low complexity" evidence="1">
    <location>
        <begin position="199"/>
        <end position="212"/>
    </location>
</feature>
<feature type="region of interest" description="Disordered" evidence="1">
    <location>
        <begin position="608"/>
        <end position="716"/>
    </location>
</feature>
<organism evidence="3 4">
    <name type="scientific">Hypsizygus marmoreus</name>
    <name type="common">White beech mushroom</name>
    <name type="synonym">Agaricus marmoreus</name>
    <dbReference type="NCBI Taxonomy" id="39966"/>
    <lineage>
        <taxon>Eukaryota</taxon>
        <taxon>Fungi</taxon>
        <taxon>Dikarya</taxon>
        <taxon>Basidiomycota</taxon>
        <taxon>Agaricomycotina</taxon>
        <taxon>Agaricomycetes</taxon>
        <taxon>Agaricomycetidae</taxon>
        <taxon>Agaricales</taxon>
        <taxon>Tricholomatineae</taxon>
        <taxon>Lyophyllaceae</taxon>
        <taxon>Hypsizygus</taxon>
    </lineage>
</organism>
<feature type="region of interest" description="Disordered" evidence="1">
    <location>
        <begin position="1"/>
        <end position="29"/>
    </location>
</feature>
<proteinExistence type="predicted"/>
<feature type="region of interest" description="Disordered" evidence="1">
    <location>
        <begin position="501"/>
        <end position="583"/>
    </location>
</feature>
<dbReference type="EMBL" id="LUEZ02000113">
    <property type="protein sequence ID" value="RDB17359.1"/>
    <property type="molecule type" value="Genomic_DNA"/>
</dbReference>
<evidence type="ECO:0000313" key="3">
    <source>
        <dbReference type="EMBL" id="RDB17359.1"/>
    </source>
</evidence>
<feature type="region of interest" description="Disordered" evidence="1">
    <location>
        <begin position="138"/>
        <end position="270"/>
    </location>
</feature>
<dbReference type="PROSITE" id="PS51840">
    <property type="entry name" value="C2_NT"/>
    <property type="match status" value="1"/>
</dbReference>
<feature type="compositionally biased region" description="Polar residues" evidence="1">
    <location>
        <begin position="251"/>
        <end position="265"/>
    </location>
</feature>
<feature type="compositionally biased region" description="Gly residues" evidence="1">
    <location>
        <begin position="608"/>
        <end position="617"/>
    </location>
</feature>
<feature type="compositionally biased region" description="Polar residues" evidence="1">
    <location>
        <begin position="657"/>
        <end position="671"/>
    </location>
</feature>
<feature type="compositionally biased region" description="Basic and acidic residues" evidence="1">
    <location>
        <begin position="673"/>
        <end position="687"/>
    </location>
</feature>
<dbReference type="AlphaFoldDB" id="A0A369J5M9"/>
<feature type="compositionally biased region" description="Polar residues" evidence="1">
    <location>
        <begin position="517"/>
        <end position="537"/>
    </location>
</feature>
<reference evidence="3" key="1">
    <citation type="submission" date="2018-04" db="EMBL/GenBank/DDBJ databases">
        <title>Whole genome sequencing of Hypsizygus marmoreus.</title>
        <authorList>
            <person name="Choi I.-G."/>
            <person name="Min B."/>
            <person name="Kim J.-G."/>
            <person name="Kim S."/>
            <person name="Oh Y.-L."/>
            <person name="Kong W.-S."/>
            <person name="Park H."/>
            <person name="Jeong J."/>
            <person name="Song E.-S."/>
        </authorList>
    </citation>
    <scope>NUCLEOTIDE SEQUENCE [LARGE SCALE GENOMIC DNA]</scope>
    <source>
        <strain evidence="3">51987-8</strain>
    </source>
</reference>
<feature type="compositionally biased region" description="Low complexity" evidence="1">
    <location>
        <begin position="219"/>
        <end position="250"/>
    </location>
</feature>
<feature type="compositionally biased region" description="Low complexity" evidence="1">
    <location>
        <begin position="538"/>
        <end position="552"/>
    </location>
</feature>
<keyword evidence="4" id="KW-1185">Reference proteome</keyword>
<accession>A0A369J5M9</accession>
<feature type="domain" description="C2 NT-type" evidence="2">
    <location>
        <begin position="100"/>
        <end position="364"/>
    </location>
</feature>
<evidence type="ECO:0000256" key="1">
    <source>
        <dbReference type="SAM" id="MobiDB-lite"/>
    </source>
</evidence>
<gene>
    <name evidence="3" type="ORF">Hypma_001817</name>
</gene>
<dbReference type="Proteomes" id="UP000076154">
    <property type="component" value="Unassembled WGS sequence"/>
</dbReference>
<feature type="compositionally biased region" description="Acidic residues" evidence="1">
    <location>
        <begin position="169"/>
        <end position="178"/>
    </location>
</feature>
<comment type="caution">
    <text evidence="3">The sequence shown here is derived from an EMBL/GenBank/DDBJ whole genome shotgun (WGS) entry which is preliminary data.</text>
</comment>
<sequence length="716" mass="75980">MKPRQIKETEGKGSGKFEIAKQKQPNETTSANVWNGHERLTLNHHHSVHIRDFMASSSHHHHHHHLIISNPFTNDYDDNDSFDATPTAVPQTPSGLRAQLQHLLPRHAFFHVQVVIHEIASVPFVSGEFSVRWKFKNAHNAPGSKSGSGLLNIVKNHRKKDKGKGKMGEEDDQGEDRDETNSLRGSEMHPTSVDERSSVKSSSSSGSSSSSSRTKKTGSSHTAVNSAPSLTSTANSSSSITASPNTSSQSTPSLTSVPTATTPARGQTPFLKLKDHGVTWEHTLSILVRMDVDRDPQSHLLPSPLKLVILYHDADAPGGGVTKPFGVVYLDLAQYACKGEVTRRYLLRESKTNATLRLTTLLTHIPTTSPSSSSISANSSASSSTNTFTAPPLPKGEILNGISAILQGSAFGITGEDDVYRVRPKGLDLYGPYYDQTELEIDLLGRAASPRSKLKSKAREHFKHMRTVSAEEPVFDPSRLPLAYGPKTTETLIEALFNPVRTTEKRRESPFTVYVPHTSSTTPRLTPQTSDSGSTLHSLNSTAFSSSTTLASPRPPQQSTGTPKTTAKPKRATPTRQGSSGIGAGLGIMGLGMGMGVGMGVGVGVSGGRGSMEGSGSGRPSLEGGASGSGSVDRGGAGKMSLEGGGRVGAEKGLGGRQTSEGRASVASSVSEMGEKEKENVGARDEPGTGSGGMMAWWKKQRSRPGTPTPVAGVAH</sequence>
<evidence type="ECO:0000259" key="2">
    <source>
        <dbReference type="PROSITE" id="PS51840"/>
    </source>
</evidence>
<dbReference type="InterPro" id="IPR019448">
    <property type="entry name" value="NT-C2"/>
</dbReference>
<dbReference type="OrthoDB" id="3365224at2759"/>
<dbReference type="PANTHER" id="PTHR21456:SF1">
    <property type="entry name" value="C2 NT-TYPE DOMAIN-CONTAINING PROTEIN"/>
    <property type="match status" value="1"/>
</dbReference>
<evidence type="ECO:0000313" key="4">
    <source>
        <dbReference type="Proteomes" id="UP000076154"/>
    </source>
</evidence>
<dbReference type="InParanoid" id="A0A369J5M9"/>
<name>A0A369J5M9_HYPMA</name>
<feature type="compositionally biased region" description="Gly residues" evidence="1">
    <location>
        <begin position="625"/>
        <end position="656"/>
    </location>
</feature>
<dbReference type="Pfam" id="PF10358">
    <property type="entry name" value="NT-C2"/>
    <property type="match status" value="1"/>
</dbReference>
<feature type="region of interest" description="Disordered" evidence="1">
    <location>
        <begin position="367"/>
        <end position="388"/>
    </location>
</feature>
<dbReference type="PANTHER" id="PTHR21456">
    <property type="entry name" value="FAMILY WITH SEQUENCE SIMILARITY 102"/>
    <property type="match status" value="1"/>
</dbReference>